<dbReference type="EMBL" id="UINC01105426">
    <property type="protein sequence ID" value="SVC69351.1"/>
    <property type="molecule type" value="Genomic_DNA"/>
</dbReference>
<dbReference type="PROSITE" id="PS51371">
    <property type="entry name" value="CBS"/>
    <property type="match status" value="1"/>
</dbReference>
<dbReference type="Pfam" id="PF00571">
    <property type="entry name" value="CBS"/>
    <property type="match status" value="2"/>
</dbReference>
<dbReference type="Gene3D" id="3.10.580.10">
    <property type="entry name" value="CBS-domain"/>
    <property type="match status" value="1"/>
</dbReference>
<dbReference type="Gene3D" id="3.90.550.10">
    <property type="entry name" value="Spore Coat Polysaccharide Biosynthesis Protein SpsA, Chain A"/>
    <property type="match status" value="1"/>
</dbReference>
<dbReference type="Pfam" id="PF00483">
    <property type="entry name" value="NTP_transferase"/>
    <property type="match status" value="1"/>
</dbReference>
<dbReference type="InterPro" id="IPR005835">
    <property type="entry name" value="NTP_transferase_dom"/>
</dbReference>
<dbReference type="InterPro" id="IPR046342">
    <property type="entry name" value="CBS_dom_sf"/>
</dbReference>
<dbReference type="CDD" id="cd04607">
    <property type="entry name" value="CBS_pair_NTP_transferase_assoc"/>
    <property type="match status" value="1"/>
</dbReference>
<feature type="domain" description="CBS" evidence="1">
    <location>
        <begin position="1"/>
        <end position="59"/>
    </location>
</feature>
<proteinExistence type="predicted"/>
<sequence>VTVDWQRAVLPVDATVSQAIKILDEVSLRIVLIVDQRNQLVGTITDGDVRRGLVGYVDMQESVELIMNKNPVTAPVELSRDSILKLMMQWDILQVPVVDSNRQIVDVEFLQSYPSREAIDNPVILMAGGVGERLYPLTADIPKPMLKVGNRPILESIVEQLAASGFHNLYISIFFKGEVLKEHFGDGSAWGISIEYLEEAQPLGTGGAVSLLPEIDNDLPLVVINGDVLAKVNYRRLLDFHKEQEGELTICVREHDLQVPYGVVEMSGLDVKKLVEKPTHKFFVN</sequence>
<dbReference type="SUPFAM" id="SSF54631">
    <property type="entry name" value="CBS-domain pair"/>
    <property type="match status" value="1"/>
</dbReference>
<evidence type="ECO:0000259" key="1">
    <source>
        <dbReference type="PROSITE" id="PS51371"/>
    </source>
</evidence>
<feature type="non-terminal residue" evidence="2">
    <location>
        <position position="285"/>
    </location>
</feature>
<organism evidence="2">
    <name type="scientific">marine metagenome</name>
    <dbReference type="NCBI Taxonomy" id="408172"/>
    <lineage>
        <taxon>unclassified sequences</taxon>
        <taxon>metagenomes</taxon>
        <taxon>ecological metagenomes</taxon>
    </lineage>
</organism>
<dbReference type="InterPro" id="IPR000644">
    <property type="entry name" value="CBS_dom"/>
</dbReference>
<dbReference type="SUPFAM" id="SSF53448">
    <property type="entry name" value="Nucleotide-diphospho-sugar transferases"/>
    <property type="match status" value="1"/>
</dbReference>
<dbReference type="InterPro" id="IPR029044">
    <property type="entry name" value="Nucleotide-diphossugar_trans"/>
</dbReference>
<dbReference type="InterPro" id="IPR050486">
    <property type="entry name" value="Mannose-1P_guanyltransferase"/>
</dbReference>
<reference evidence="2" key="1">
    <citation type="submission" date="2018-05" db="EMBL/GenBank/DDBJ databases">
        <authorList>
            <person name="Lanie J.A."/>
            <person name="Ng W.-L."/>
            <person name="Kazmierczak K.M."/>
            <person name="Andrzejewski T.M."/>
            <person name="Davidsen T.M."/>
            <person name="Wayne K.J."/>
            <person name="Tettelin H."/>
            <person name="Glass J.I."/>
            <person name="Rusch D."/>
            <person name="Podicherti R."/>
            <person name="Tsui H.-C.T."/>
            <person name="Winkler M.E."/>
        </authorList>
    </citation>
    <scope>NUCLEOTIDE SEQUENCE</scope>
</reference>
<protein>
    <recommendedName>
        <fullName evidence="1">CBS domain-containing protein</fullName>
    </recommendedName>
</protein>
<dbReference type="AlphaFoldDB" id="A0A382PBW7"/>
<feature type="non-terminal residue" evidence="2">
    <location>
        <position position="1"/>
    </location>
</feature>
<accession>A0A382PBW7</accession>
<dbReference type="PANTHER" id="PTHR22572">
    <property type="entry name" value="SUGAR-1-PHOSPHATE GUANYL TRANSFERASE"/>
    <property type="match status" value="1"/>
</dbReference>
<name>A0A382PBW7_9ZZZZ</name>
<evidence type="ECO:0000313" key="2">
    <source>
        <dbReference type="EMBL" id="SVC69351.1"/>
    </source>
</evidence>
<gene>
    <name evidence="2" type="ORF">METZ01_LOCUS322205</name>
</gene>